<evidence type="ECO:0000313" key="3">
    <source>
        <dbReference type="EMBL" id="PBK86273.1"/>
    </source>
</evidence>
<proteinExistence type="predicted"/>
<dbReference type="InterPro" id="IPR052974">
    <property type="entry name" value="GH79_Enzymes"/>
</dbReference>
<dbReference type="Gene3D" id="3.80.10.10">
    <property type="entry name" value="Ribonuclease Inhibitor"/>
    <property type="match status" value="1"/>
</dbReference>
<dbReference type="OrthoDB" id="2796951at2759"/>
<dbReference type="Gene3D" id="3.20.20.80">
    <property type="entry name" value="Glycosidases"/>
    <property type="match status" value="1"/>
</dbReference>
<evidence type="ECO:0000256" key="1">
    <source>
        <dbReference type="SAM" id="Coils"/>
    </source>
</evidence>
<accession>A0A2H3DDE5</accession>
<dbReference type="InterPro" id="IPR036047">
    <property type="entry name" value="F-box-like_dom_sf"/>
</dbReference>
<dbReference type="InParanoid" id="A0A2H3DDE5"/>
<dbReference type="InterPro" id="IPR032675">
    <property type="entry name" value="LRR_dom_sf"/>
</dbReference>
<dbReference type="PANTHER" id="PTHR36183:SF2">
    <property type="entry name" value="BETA-GLUCURONIDASE C-TERMINAL DOMAIN-CONTAINING PROTEIN"/>
    <property type="match status" value="1"/>
</dbReference>
<organism evidence="3 4">
    <name type="scientific">Armillaria gallica</name>
    <name type="common">Bulbous honey fungus</name>
    <name type="synonym">Armillaria bulbosa</name>
    <dbReference type="NCBI Taxonomy" id="47427"/>
    <lineage>
        <taxon>Eukaryota</taxon>
        <taxon>Fungi</taxon>
        <taxon>Dikarya</taxon>
        <taxon>Basidiomycota</taxon>
        <taxon>Agaricomycotina</taxon>
        <taxon>Agaricomycetes</taxon>
        <taxon>Agaricomycetidae</taxon>
        <taxon>Agaricales</taxon>
        <taxon>Marasmiineae</taxon>
        <taxon>Physalacriaceae</taxon>
        <taxon>Armillaria</taxon>
    </lineage>
</organism>
<gene>
    <name evidence="3" type="ORF">ARMGADRAFT_1066665</name>
</gene>
<reference evidence="4" key="1">
    <citation type="journal article" date="2017" name="Nat. Ecol. Evol.">
        <title>Genome expansion and lineage-specific genetic innovations in the forest pathogenic fungi Armillaria.</title>
        <authorList>
            <person name="Sipos G."/>
            <person name="Prasanna A.N."/>
            <person name="Walter M.C."/>
            <person name="O'Connor E."/>
            <person name="Balint B."/>
            <person name="Krizsan K."/>
            <person name="Kiss B."/>
            <person name="Hess J."/>
            <person name="Varga T."/>
            <person name="Slot J."/>
            <person name="Riley R."/>
            <person name="Boka B."/>
            <person name="Rigling D."/>
            <person name="Barry K."/>
            <person name="Lee J."/>
            <person name="Mihaltcheva S."/>
            <person name="LaButti K."/>
            <person name="Lipzen A."/>
            <person name="Waldron R."/>
            <person name="Moloney N.M."/>
            <person name="Sperisen C."/>
            <person name="Kredics L."/>
            <person name="Vagvoelgyi C."/>
            <person name="Patrignani A."/>
            <person name="Fitzpatrick D."/>
            <person name="Nagy I."/>
            <person name="Doyle S."/>
            <person name="Anderson J.B."/>
            <person name="Grigoriev I.V."/>
            <person name="Gueldener U."/>
            <person name="Muensterkoetter M."/>
            <person name="Nagy L.G."/>
        </authorList>
    </citation>
    <scope>NUCLEOTIDE SEQUENCE [LARGE SCALE GENOMIC DNA]</scope>
    <source>
        <strain evidence="4">Ar21-2</strain>
    </source>
</reference>
<keyword evidence="2" id="KW-0732">Signal</keyword>
<protein>
    <submittedName>
        <fullName evidence="3">Uncharacterized protein</fullName>
    </submittedName>
</protein>
<dbReference type="PANTHER" id="PTHR36183">
    <property type="entry name" value="BETA-GLUCURONIDASE"/>
    <property type="match status" value="1"/>
</dbReference>
<dbReference type="Proteomes" id="UP000217790">
    <property type="component" value="Unassembled WGS sequence"/>
</dbReference>
<dbReference type="Gene3D" id="2.60.40.1180">
    <property type="entry name" value="Golgi alpha-mannosidase II"/>
    <property type="match status" value="1"/>
</dbReference>
<dbReference type="SUPFAM" id="SSF51445">
    <property type="entry name" value="(Trans)glycosidases"/>
    <property type="match status" value="1"/>
</dbReference>
<name>A0A2H3DDE5_ARMGA</name>
<dbReference type="SUPFAM" id="SSF52047">
    <property type="entry name" value="RNI-like"/>
    <property type="match status" value="1"/>
</dbReference>
<evidence type="ECO:0000313" key="4">
    <source>
        <dbReference type="Proteomes" id="UP000217790"/>
    </source>
</evidence>
<dbReference type="EMBL" id="KZ293685">
    <property type="protein sequence ID" value="PBK86273.1"/>
    <property type="molecule type" value="Genomic_DNA"/>
</dbReference>
<keyword evidence="1" id="KW-0175">Coiled coil</keyword>
<dbReference type="AlphaFoldDB" id="A0A2H3DDE5"/>
<feature type="chain" id="PRO_5013884131" evidence="2">
    <location>
        <begin position="21"/>
        <end position="1107"/>
    </location>
</feature>
<dbReference type="Gene3D" id="1.20.1280.50">
    <property type="match status" value="1"/>
</dbReference>
<dbReference type="STRING" id="47427.A0A2H3DDE5"/>
<dbReference type="InterPro" id="IPR013780">
    <property type="entry name" value="Glyco_hydro_b"/>
</dbReference>
<evidence type="ECO:0000256" key="2">
    <source>
        <dbReference type="SAM" id="SignalP"/>
    </source>
</evidence>
<dbReference type="SUPFAM" id="SSF81383">
    <property type="entry name" value="F-box domain"/>
    <property type="match status" value="1"/>
</dbReference>
<sequence>MQALLLSLIFLLSTFSFSHCDPLNVTFPEQPPNGTMSAVADNFLGISFELSSFDTLWGSTVDTIPDAMVNYLHNINVRTSASLRIRVGGNGMDGSTYVGSSITKMLELTDPDAYFNDIPVNFSRVLFDIMNAMYDEVEPMQFIIGLSMRDPANDQNVLELAKDARELLGDRLDAMLLGNEPDLYAGHGTRTDYNLTTYISELGHVIGDMEEQGIINDTVLGGPTICCAQWSLSDVIQAGLDQYPYKYYTVQHYPNHACQGPNEGNTNVTYYLSHMEVGPYLDWNSDGIALAKEDGIPVLLTEYNTVSCGGTNISSTFAAALWLIDAGLKSAERGFSGAYIHMREAGVQYNLFDPPTSTSSGWITGAPYYAALFLAETFSASGNIIVDLNLNDSLHNPRATSAAYGVYDAGSTRGKIVLLNLSEQGDEQVYIIPANITTALHYRLLLAPSVLETSNISWASQTVGGLGQLVGNQDTFYLDCIDGCIVNLPGAGAALVILGEPDDGDSFYYGNSTVKGFESMNRSMKLGLDMLMCRRAKRRFKGGGLYSSATVTHLSYASESVVHYHLAANMSVPSSSSSDEDSAKARLTRVEAEITSLTQKLATLTSERDELRRSEANTLIEVPKLPADPADTRTTICSLPPELLQEIFYLCLRRHPVMDAAEPPLLLGRVCSTWRTVSLQTPELWSSLHLVIPRSIPYPDSQPELYEQMRTGFEYWLEHLGTLPLNLSLRSEERREDESQMVYHQVQWVFEKSRTRWKHLAVYLPSFSLSVFFDLPADQQYDLLESIELGTSDYHTPFQFEHIEFPFLSTANTPNLRRISFDSFSPDLRKGAFPELLQNITSLTLQRCEHWDINTPEMLVILGACTNLVHCRISTSERFHPDAQDPVVFVIAHLVHLKSLRIEVCAFRGTLETAPTFLNLPDFFTYVAAPVLELLDVDGLHHEATADDASLIALRGFITRCSHTLRKLKLRSYLSINSTEVLISCLDLLPSLAELRIKDFDHPWNEDHHLRSPVVTDTLLEALTSGELCPSLEKLKLDDNFGFEEETLERLLVTRFTDPGEGVVPLKCCTISTYRDLGPVIRGIGGVKINKRSMYANQKWSGRPWSD</sequence>
<dbReference type="InterPro" id="IPR017853">
    <property type="entry name" value="GH"/>
</dbReference>
<keyword evidence="4" id="KW-1185">Reference proteome</keyword>
<feature type="signal peptide" evidence="2">
    <location>
        <begin position="1"/>
        <end position="20"/>
    </location>
</feature>
<feature type="coiled-coil region" evidence="1">
    <location>
        <begin position="580"/>
        <end position="614"/>
    </location>
</feature>